<dbReference type="PANTHER" id="PTHR31834">
    <property type="entry name" value="INITIATION-SPECIFIC ALPHA-1,6-MANNOSYLTRANSFERASE"/>
    <property type="match status" value="1"/>
</dbReference>
<comment type="caution">
    <text evidence="2">The sequence shown here is derived from an EMBL/GenBank/DDBJ whole genome shotgun (WGS) entry which is preliminary data.</text>
</comment>
<name>A0AAD9L6T1_PAPLA</name>
<dbReference type="InterPro" id="IPR007577">
    <property type="entry name" value="GlycoTrfase_DXD_sugar-bd_CS"/>
</dbReference>
<dbReference type="GO" id="GO:0000009">
    <property type="term" value="F:alpha-1,6-mannosyltransferase activity"/>
    <property type="evidence" value="ECO:0007669"/>
    <property type="project" value="InterPro"/>
</dbReference>
<dbReference type="AlphaFoldDB" id="A0AAD9L6T1"/>
<dbReference type="Proteomes" id="UP001182556">
    <property type="component" value="Unassembled WGS sequence"/>
</dbReference>
<dbReference type="GO" id="GO:0006487">
    <property type="term" value="P:protein N-linked glycosylation"/>
    <property type="evidence" value="ECO:0007669"/>
    <property type="project" value="TreeGrafter"/>
</dbReference>
<dbReference type="InterPro" id="IPR039367">
    <property type="entry name" value="Och1-like"/>
</dbReference>
<dbReference type="InterPro" id="IPR029044">
    <property type="entry name" value="Nucleotide-diphossugar_trans"/>
</dbReference>
<protein>
    <submittedName>
        <fullName evidence="2">Alpha-1,6-mannosyltransferase</fullName>
    </submittedName>
</protein>
<proteinExistence type="inferred from homology"/>
<accession>A0AAD9L6T1</accession>
<keyword evidence="3" id="KW-1185">Reference proteome</keyword>
<dbReference type="Gene3D" id="3.90.550.20">
    <property type="match status" value="1"/>
</dbReference>
<gene>
    <name evidence="2" type="ORF">DB88DRAFT_539040</name>
</gene>
<dbReference type="GO" id="GO:0000136">
    <property type="term" value="C:mannan polymerase complex"/>
    <property type="evidence" value="ECO:0007669"/>
    <property type="project" value="TreeGrafter"/>
</dbReference>
<reference evidence="2" key="1">
    <citation type="submission" date="2023-02" db="EMBL/GenBank/DDBJ databases">
        <title>Identification and recombinant expression of a fungal hydrolase from Papiliotrema laurentii that hydrolyzes apple cutin and clears colloidal polyester polyurethane.</title>
        <authorList>
            <consortium name="DOE Joint Genome Institute"/>
            <person name="Roman V.A."/>
            <person name="Bojanowski C."/>
            <person name="Crable B.R."/>
            <person name="Wagner D.N."/>
            <person name="Hung C.S."/>
            <person name="Nadeau L.J."/>
            <person name="Schratz L."/>
            <person name="Haridas S."/>
            <person name="Pangilinan J."/>
            <person name="Lipzen A."/>
            <person name="Na H."/>
            <person name="Yan M."/>
            <person name="Ng V."/>
            <person name="Grigoriev I.V."/>
            <person name="Spatafora J.W."/>
            <person name="Barlow D."/>
            <person name="Biffinger J."/>
            <person name="Kelley-Loughnane N."/>
            <person name="Varaljay V.A."/>
            <person name="Crookes-Goodson W.J."/>
        </authorList>
    </citation>
    <scope>NUCLEOTIDE SEQUENCE</scope>
    <source>
        <strain evidence="2">5307AH</strain>
    </source>
</reference>
<dbReference type="EMBL" id="JAODAN010000003">
    <property type="protein sequence ID" value="KAK1925611.1"/>
    <property type="molecule type" value="Genomic_DNA"/>
</dbReference>
<dbReference type="PANTHER" id="PTHR31834:SF1">
    <property type="entry name" value="INITIATION-SPECIFIC ALPHA-1,6-MANNOSYLTRANSFERASE"/>
    <property type="match status" value="1"/>
</dbReference>
<comment type="similarity">
    <text evidence="1">Belongs to the glycosyltransferase 32 family.</text>
</comment>
<evidence type="ECO:0000313" key="3">
    <source>
        <dbReference type="Proteomes" id="UP001182556"/>
    </source>
</evidence>
<sequence>MSRSTRTIVISLVVLLVLSAISYRLRTVIASSPFDRYHLQDLAEANIPLSLVLDRLAEDIETKVSSYDAHSAKADLEVDLSHVSLQHYVQELNATCQEFLGATPHLPLDSVLDHLSLVPSSRQGIDKRIYTTDLAPPTELPQQFQSWTTMNPEWKTIFVSDDKMDAWLDSVVPGSAGIVREMKWLRERKGIVMADMFRYLVLLIHGGVYTDTDTACVRPIRDWATDPERYASLPLDAALPLLVDIASGGSGGRTVSQEPSMVLSIEVDGPGAGIDWRGDSFARGIQIVQWTILSQKAHPVLLDVLGQALRITKHARIAEEEGRDVQLPAVLNWSGPGAFTDAVMRYLLLRYGVHPMELSGLKRPRRFGDLVIMPMHSFRADASEGYQGDDRVVWHGFYGRWKDKEDKEE</sequence>
<dbReference type="SUPFAM" id="SSF53448">
    <property type="entry name" value="Nucleotide-diphospho-sugar transferases"/>
    <property type="match status" value="1"/>
</dbReference>
<evidence type="ECO:0000313" key="2">
    <source>
        <dbReference type="EMBL" id="KAK1925611.1"/>
    </source>
</evidence>
<organism evidence="2 3">
    <name type="scientific">Papiliotrema laurentii</name>
    <name type="common">Cryptococcus laurentii</name>
    <dbReference type="NCBI Taxonomy" id="5418"/>
    <lineage>
        <taxon>Eukaryota</taxon>
        <taxon>Fungi</taxon>
        <taxon>Dikarya</taxon>
        <taxon>Basidiomycota</taxon>
        <taxon>Agaricomycotina</taxon>
        <taxon>Tremellomycetes</taxon>
        <taxon>Tremellales</taxon>
        <taxon>Rhynchogastremaceae</taxon>
        <taxon>Papiliotrema</taxon>
    </lineage>
</organism>
<evidence type="ECO:0000256" key="1">
    <source>
        <dbReference type="ARBA" id="ARBA00009003"/>
    </source>
</evidence>
<dbReference type="Pfam" id="PF04488">
    <property type="entry name" value="Gly_transf_sug"/>
    <property type="match status" value="1"/>
</dbReference>